<dbReference type="GO" id="GO:0005762">
    <property type="term" value="C:mitochondrial large ribosomal subunit"/>
    <property type="evidence" value="ECO:0007669"/>
    <property type="project" value="EnsemblFungi"/>
</dbReference>
<keyword evidence="6" id="KW-1185">Reference proteome</keyword>
<dbReference type="HOGENOM" id="CLU_1846247_0_0_1"/>
<evidence type="ECO:0000313" key="6">
    <source>
        <dbReference type="Proteomes" id="UP000005666"/>
    </source>
</evidence>
<feature type="region of interest" description="Disordered" evidence="4">
    <location>
        <begin position="93"/>
        <end position="121"/>
    </location>
</feature>
<evidence type="ECO:0000256" key="1">
    <source>
        <dbReference type="ARBA" id="ARBA00010605"/>
    </source>
</evidence>
<evidence type="ECO:0000313" key="5">
    <source>
        <dbReference type="EMBL" id="CCE63013.1"/>
    </source>
</evidence>
<protein>
    <recommendedName>
        <fullName evidence="7">Ribosomal protein L9 domain-containing protein</fullName>
    </recommendedName>
</protein>
<dbReference type="GeneID" id="11534612"/>
<organism evidence="5 6">
    <name type="scientific">Tetrapisispora phaffii (strain ATCC 24235 / CBS 4417 / NBRC 1672 / NRRL Y-8282 / UCD 70-5)</name>
    <name type="common">Yeast</name>
    <name type="synonym">Fabospora phaffii</name>
    <dbReference type="NCBI Taxonomy" id="1071381"/>
    <lineage>
        <taxon>Eukaryota</taxon>
        <taxon>Fungi</taxon>
        <taxon>Dikarya</taxon>
        <taxon>Ascomycota</taxon>
        <taxon>Saccharomycotina</taxon>
        <taxon>Saccharomycetes</taxon>
        <taxon>Saccharomycetales</taxon>
        <taxon>Saccharomycetaceae</taxon>
        <taxon>Tetrapisispora</taxon>
    </lineage>
</organism>
<keyword evidence="3" id="KW-0687">Ribonucleoprotein</keyword>
<reference evidence="5 6" key="1">
    <citation type="journal article" date="2011" name="Proc. Natl. Acad. Sci. U.S.A.">
        <title>Evolutionary erosion of yeast sex chromosomes by mating-type switching accidents.</title>
        <authorList>
            <person name="Gordon J.L."/>
            <person name="Armisen D."/>
            <person name="Proux-Wera E."/>
            <person name="Oheigeartaigh S.S."/>
            <person name="Byrne K.P."/>
            <person name="Wolfe K.H."/>
        </authorList>
    </citation>
    <scope>NUCLEOTIDE SEQUENCE [LARGE SCALE GENOMIC DNA]</scope>
    <source>
        <strain evidence="6">ATCC 24235 / CBS 4417 / NBRC 1672 / NRRL Y-8282 / UCD 70-5</strain>
    </source>
</reference>
<evidence type="ECO:0000256" key="4">
    <source>
        <dbReference type="SAM" id="MobiDB-lite"/>
    </source>
</evidence>
<dbReference type="InterPro" id="IPR036935">
    <property type="entry name" value="Ribosomal_bL9_N_sf"/>
</dbReference>
<evidence type="ECO:0000256" key="2">
    <source>
        <dbReference type="ARBA" id="ARBA00022980"/>
    </source>
</evidence>
<dbReference type="EMBL" id="HE612859">
    <property type="protein sequence ID" value="CCE63013.1"/>
    <property type="molecule type" value="Genomic_DNA"/>
</dbReference>
<feature type="compositionally biased region" description="Basic and acidic residues" evidence="4">
    <location>
        <begin position="105"/>
        <end position="119"/>
    </location>
</feature>
<dbReference type="GO" id="GO:0003735">
    <property type="term" value="F:structural constituent of ribosome"/>
    <property type="evidence" value="ECO:0007669"/>
    <property type="project" value="EnsemblFungi"/>
</dbReference>
<dbReference type="RefSeq" id="XP_003685447.1">
    <property type="nucleotide sequence ID" value="XM_003685399.1"/>
</dbReference>
<dbReference type="OrthoDB" id="5555409at2759"/>
<feature type="compositionally biased region" description="Polar residues" evidence="4">
    <location>
        <begin position="94"/>
        <end position="104"/>
    </location>
</feature>
<evidence type="ECO:0000256" key="3">
    <source>
        <dbReference type="ARBA" id="ARBA00023274"/>
    </source>
</evidence>
<keyword evidence="2" id="KW-0689">Ribosomal protein</keyword>
<comment type="similarity">
    <text evidence="1">Belongs to the bacterial ribosomal protein bL9 family.</text>
</comment>
<dbReference type="Proteomes" id="UP000005666">
    <property type="component" value="Chromosome 4"/>
</dbReference>
<dbReference type="eggNOG" id="ENOG502S54F">
    <property type="taxonomic scope" value="Eukaryota"/>
</dbReference>
<sequence>MFKPSYIMLSALSKRTNKVTVQVLKDFPDFQLFRGQVAEVKPSLMRNYLHYNNGARYILKDTDIDSQLLKLNAQREADMKKLAAEALQDEQLLMKSNTKTQQKSVTEEKNTKRNEEKQSYKSVLDQDYSIENVKIPGLDL</sequence>
<dbReference type="Gene3D" id="3.40.5.10">
    <property type="entry name" value="Ribosomal protein L9, N-terminal domain"/>
    <property type="match status" value="1"/>
</dbReference>
<dbReference type="AlphaFoldDB" id="G8BT42"/>
<name>G8BT42_TETPH</name>
<proteinExistence type="inferred from homology"/>
<dbReference type="STRING" id="1071381.G8BT42"/>
<evidence type="ECO:0008006" key="7">
    <source>
        <dbReference type="Google" id="ProtNLM"/>
    </source>
</evidence>
<dbReference type="OMA" id="NYNGARY"/>
<dbReference type="KEGG" id="tpf:TPHA_0D03800"/>
<gene>
    <name evidence="5" type="primary">TPHA0D03800</name>
    <name evidence="5" type="ordered locus">TPHA_0D03800</name>
</gene>
<accession>G8BT42</accession>